<dbReference type="EMBL" id="GBYB01006942">
    <property type="protein sequence ID" value="JAG76709.1"/>
    <property type="molecule type" value="Transcribed_RNA"/>
</dbReference>
<organism evidence="2">
    <name type="scientific">Fopius arisanus</name>
    <dbReference type="NCBI Taxonomy" id="64838"/>
    <lineage>
        <taxon>Eukaryota</taxon>
        <taxon>Metazoa</taxon>
        <taxon>Ecdysozoa</taxon>
        <taxon>Arthropoda</taxon>
        <taxon>Hexapoda</taxon>
        <taxon>Insecta</taxon>
        <taxon>Pterygota</taxon>
        <taxon>Neoptera</taxon>
        <taxon>Endopterygota</taxon>
        <taxon>Hymenoptera</taxon>
        <taxon>Apocrita</taxon>
        <taxon>Ichneumonoidea</taxon>
        <taxon>Braconidae</taxon>
        <taxon>Opiinae</taxon>
        <taxon>Fopius</taxon>
    </lineage>
</organism>
<feature type="transmembrane region" description="Helical" evidence="1">
    <location>
        <begin position="7"/>
        <end position="27"/>
    </location>
</feature>
<dbReference type="GO" id="GO:0019991">
    <property type="term" value="P:septate junction assembly"/>
    <property type="evidence" value="ECO:0007669"/>
    <property type="project" value="InterPro"/>
</dbReference>
<evidence type="ECO:0000313" key="2">
    <source>
        <dbReference type="EMBL" id="JAG76709.1"/>
    </source>
</evidence>
<feature type="transmembrane region" description="Helical" evidence="1">
    <location>
        <begin position="88"/>
        <end position="109"/>
    </location>
</feature>
<dbReference type="GO" id="GO:0005886">
    <property type="term" value="C:plasma membrane"/>
    <property type="evidence" value="ECO:0007669"/>
    <property type="project" value="TreeGrafter"/>
</dbReference>
<gene>
    <name evidence="2" type="primary">SFP1</name>
    <name evidence="2" type="ORF">g.35857</name>
</gene>
<keyword evidence="1" id="KW-0472">Membrane</keyword>
<feature type="transmembrane region" description="Helical" evidence="1">
    <location>
        <begin position="129"/>
        <end position="154"/>
    </location>
</feature>
<dbReference type="PANTHER" id="PTHR36692:SF3">
    <property type="entry name" value="PROTEIN SNAKESKIN"/>
    <property type="match status" value="1"/>
</dbReference>
<keyword evidence="1" id="KW-1133">Transmembrane helix</keyword>
<proteinExistence type="predicted"/>
<sequence length="160" mass="17521">MTSVFTIGGIALKVLKLIVNFICIILYRTGYGGEFLGVGGTWNLNEEKNPDAEIVASGVLVGFFIYTSAVLISYCFGTTQHKKTLVEIIMNFVGMFMFIAVGGTALHYWNGYQAEHKYIHTATERQVGLALGSLCVLEGAAYLLDTLLSIYAAVKDQYVD</sequence>
<dbReference type="InterPro" id="IPR038976">
    <property type="entry name" value="Ssk"/>
</dbReference>
<name>A0A0C9R279_9HYME</name>
<dbReference type="PANTHER" id="PTHR36692">
    <property type="entry name" value="PROTEIN SNAKESKIN"/>
    <property type="match status" value="1"/>
</dbReference>
<keyword evidence="1" id="KW-0812">Transmembrane</keyword>
<reference evidence="2" key="1">
    <citation type="submission" date="2015-01" db="EMBL/GenBank/DDBJ databases">
        <title>Transcriptome Assembly of Fopius arisanus.</title>
        <authorList>
            <person name="Geib S."/>
        </authorList>
    </citation>
    <scope>NUCLEOTIDE SEQUENCE</scope>
</reference>
<accession>A0A0C9R279</accession>
<feature type="transmembrane region" description="Helical" evidence="1">
    <location>
        <begin position="54"/>
        <end position="76"/>
    </location>
</feature>
<evidence type="ECO:0000256" key="1">
    <source>
        <dbReference type="SAM" id="Phobius"/>
    </source>
</evidence>
<dbReference type="AlphaFoldDB" id="A0A0C9R279"/>
<protein>
    <submittedName>
        <fullName evidence="2">SFP1 protein</fullName>
    </submittedName>
</protein>